<keyword evidence="1" id="KW-0812">Transmembrane</keyword>
<keyword evidence="1" id="KW-0472">Membrane</keyword>
<feature type="transmembrane region" description="Helical" evidence="1">
    <location>
        <begin position="12"/>
        <end position="33"/>
    </location>
</feature>
<comment type="caution">
    <text evidence="2">The sequence shown here is derived from an EMBL/GenBank/DDBJ whole genome shotgun (WGS) entry which is preliminary data.</text>
</comment>
<name>A0A0W0FLT9_MONRR</name>
<proteinExistence type="predicted"/>
<evidence type="ECO:0000313" key="3">
    <source>
        <dbReference type="Proteomes" id="UP000054988"/>
    </source>
</evidence>
<keyword evidence="1" id="KW-1133">Transmembrane helix</keyword>
<accession>A0A0W0FLT9</accession>
<dbReference type="EMBL" id="LATX01001861">
    <property type="protein sequence ID" value="KTB37280.1"/>
    <property type="molecule type" value="Genomic_DNA"/>
</dbReference>
<protein>
    <submittedName>
        <fullName evidence="2">Uncharacterized protein</fullName>
    </submittedName>
</protein>
<gene>
    <name evidence="2" type="ORF">WG66_10143</name>
</gene>
<feature type="transmembrane region" description="Helical" evidence="1">
    <location>
        <begin position="99"/>
        <end position="118"/>
    </location>
</feature>
<dbReference type="Proteomes" id="UP000054988">
    <property type="component" value="Unassembled WGS sequence"/>
</dbReference>
<feature type="transmembrane region" description="Helical" evidence="1">
    <location>
        <begin position="60"/>
        <end position="87"/>
    </location>
</feature>
<evidence type="ECO:0000256" key="1">
    <source>
        <dbReference type="SAM" id="Phobius"/>
    </source>
</evidence>
<reference evidence="2 3" key="1">
    <citation type="submission" date="2015-12" db="EMBL/GenBank/DDBJ databases">
        <title>Draft genome sequence of Moniliophthora roreri, the causal agent of frosty pod rot of cacao.</title>
        <authorList>
            <person name="Aime M.C."/>
            <person name="Diaz-Valderrama J.R."/>
            <person name="Kijpornyongpan T."/>
            <person name="Phillips-Mora W."/>
        </authorList>
    </citation>
    <scope>NUCLEOTIDE SEQUENCE [LARGE SCALE GENOMIC DNA]</scope>
    <source>
        <strain evidence="2 3">MCA 2952</strain>
    </source>
</reference>
<sequence length="216" mass="23749">MFVLSAMTNISSTAAVGYKVWCVLINTFVSWALRKVERLQRKFVGQYIREEQTQARPQKILALILETGVVYSSLWVAGGVVTVNAALGSDTLGGDVMGLAGRGVVNIYPTVLVVVILLHKSLWDLSGQVQVSTIEFRTSETSGINSQYLTLSLDITEESLFKKMNQFLYVVKNGTLTYCNLIHPICNSLDQTDSPPQAGELDTRHRGASICSFGRL</sequence>
<organism evidence="2 3">
    <name type="scientific">Moniliophthora roreri</name>
    <name type="common">Frosty pod rot fungus</name>
    <name type="synonym">Monilia roreri</name>
    <dbReference type="NCBI Taxonomy" id="221103"/>
    <lineage>
        <taxon>Eukaryota</taxon>
        <taxon>Fungi</taxon>
        <taxon>Dikarya</taxon>
        <taxon>Basidiomycota</taxon>
        <taxon>Agaricomycotina</taxon>
        <taxon>Agaricomycetes</taxon>
        <taxon>Agaricomycetidae</taxon>
        <taxon>Agaricales</taxon>
        <taxon>Marasmiineae</taxon>
        <taxon>Marasmiaceae</taxon>
        <taxon>Moniliophthora</taxon>
    </lineage>
</organism>
<evidence type="ECO:0000313" key="2">
    <source>
        <dbReference type="EMBL" id="KTB37280.1"/>
    </source>
</evidence>
<dbReference type="AlphaFoldDB" id="A0A0W0FLT9"/>